<dbReference type="EC" id="1.5.1.53" evidence="7"/>
<feature type="region of interest" description="Disordered" evidence="10">
    <location>
        <begin position="30"/>
        <end position="53"/>
    </location>
</feature>
<dbReference type="UniPathway" id="UPA00193"/>
<dbReference type="PANTHER" id="PTHR45754:SF3">
    <property type="entry name" value="METHYLENETETRAHYDROFOLATE REDUCTASE (NADPH)"/>
    <property type="match status" value="1"/>
</dbReference>
<dbReference type="EnsemblMetazoa" id="XM_011406745.2">
    <property type="protein sequence ID" value="XP_011405047.1"/>
    <property type="gene ID" value="LOC100636961"/>
</dbReference>
<protein>
    <recommendedName>
        <fullName evidence="7">methylenetetrahydrofolate reductase (NADPH)</fullName>
        <ecNumber evidence="7">1.5.1.53</ecNumber>
    </recommendedName>
</protein>
<dbReference type="InterPro" id="IPR029041">
    <property type="entry name" value="FAD-linked_oxidoreductase-like"/>
</dbReference>
<dbReference type="PANTHER" id="PTHR45754">
    <property type="entry name" value="METHYLENETETRAHYDROFOLATE REDUCTASE"/>
    <property type="match status" value="1"/>
</dbReference>
<dbReference type="CDD" id="cd00537">
    <property type="entry name" value="MTHFR"/>
    <property type="match status" value="1"/>
</dbReference>
<dbReference type="FunCoup" id="A0A1X7UHX6">
    <property type="interactions" value="137"/>
</dbReference>
<gene>
    <name evidence="12" type="primary">100636961</name>
</gene>
<comment type="cofactor">
    <cofactor evidence="1">
        <name>FAD</name>
        <dbReference type="ChEBI" id="CHEBI:57692"/>
    </cofactor>
</comment>
<dbReference type="Pfam" id="PF02219">
    <property type="entry name" value="MTHFR"/>
    <property type="match status" value="1"/>
</dbReference>
<dbReference type="InterPro" id="IPR053806">
    <property type="entry name" value="MTHFR_C"/>
</dbReference>
<evidence type="ECO:0000313" key="12">
    <source>
        <dbReference type="EnsemblMetazoa" id="Aqu2.1.27265_001"/>
    </source>
</evidence>
<dbReference type="GO" id="GO:0106313">
    <property type="term" value="F:methylenetetrahydrofolate reductase (NADPH) activity"/>
    <property type="evidence" value="ECO:0007669"/>
    <property type="project" value="UniProtKB-EC"/>
</dbReference>
<dbReference type="InterPro" id="IPR003171">
    <property type="entry name" value="Mehydrof_redctse-like"/>
</dbReference>
<dbReference type="Proteomes" id="UP000007879">
    <property type="component" value="Unassembled WGS sequence"/>
</dbReference>
<dbReference type="InParanoid" id="A0A1X7UHX6"/>
<evidence type="ECO:0000256" key="7">
    <source>
        <dbReference type="ARBA" id="ARBA00034530"/>
    </source>
</evidence>
<comment type="catalytic activity">
    <reaction evidence="8">
        <text>(6S)-5-methyl-5,6,7,8-tetrahydrofolate + NADP(+) = (6R)-5,10-methylene-5,6,7,8-tetrahydrofolate + NADPH + H(+)</text>
        <dbReference type="Rhea" id="RHEA:19817"/>
        <dbReference type="ChEBI" id="CHEBI:15378"/>
        <dbReference type="ChEBI" id="CHEBI:15636"/>
        <dbReference type="ChEBI" id="CHEBI:18608"/>
        <dbReference type="ChEBI" id="CHEBI:57783"/>
        <dbReference type="ChEBI" id="CHEBI:58349"/>
        <dbReference type="EC" id="1.5.1.53"/>
    </reaction>
    <physiologicalReaction direction="right-to-left" evidence="8">
        <dbReference type="Rhea" id="RHEA:19819"/>
    </physiologicalReaction>
</comment>
<evidence type="ECO:0000256" key="6">
    <source>
        <dbReference type="ARBA" id="ARBA00023002"/>
    </source>
</evidence>
<sequence>MESERVSLPSLPHSEAPFYHVWSNGSVSSGVPTSPSSSSGQGNTPRSHSPLFSSSSLIDKIQSRIDGGDKFFSLEFFPPRTPAGASNLIARFDRMFSGGPLFCDVTWHAAGDPGGDKETSSVNIANAALNFCGHETMLHITCAEYSKDEVKAHLTKAKNLGIKNILALRGDLPDNWMPKPDGFSYGTDLVKFMKQEFGDTFTICVAGYPHGHPDCPDYLEDIVHLKEKVDAGADFIITQLFFETSTYLKFYRDCREVGIKVPIIPGILPIQGYQSLRSLTKLSKLEVPHNIREAIQPIKDDDAAVRSYGVHLAVQMCRELLDSGVVNGLHFYTLNREVAVVDILKQLGLWCEDPLAMKALPWKQSGNSKRRCSEDVRPIFWASRPKSYIYRTQEWDDFPNGRWGASESPAFGDLKDYYLFYLCLRSKPETCRAMWGEELLAVSDVHHVFECYITGQKNKNGVKVTSLPWNDEELAIETSLIVAHLAHVNRHGVLTINSQPAVNGASSSDPVHGWGNNGGYVYQKAYLEFFASREFVASLIEVLPSYPWVNYHIVNKEATMNITNCNPHNAIAVTWGVFPGKEIIQPTVVDPVAFHYWKDEAFTIWHTHWANLYPQGSQSRSLIDHIQNTYCLVNLVDNDYIRGNQLWSLIDDVLVNTGAITERFNPEQFTTSR</sequence>
<evidence type="ECO:0000313" key="13">
    <source>
        <dbReference type="Proteomes" id="UP000007879"/>
    </source>
</evidence>
<dbReference type="GO" id="GO:0009086">
    <property type="term" value="P:methionine biosynthetic process"/>
    <property type="evidence" value="ECO:0007669"/>
    <property type="project" value="TreeGrafter"/>
</dbReference>
<evidence type="ECO:0000256" key="8">
    <source>
        <dbReference type="ARBA" id="ARBA00047751"/>
    </source>
</evidence>
<evidence type="ECO:0000256" key="4">
    <source>
        <dbReference type="ARBA" id="ARBA00022630"/>
    </source>
</evidence>
<dbReference type="Gene3D" id="3.20.20.220">
    <property type="match status" value="1"/>
</dbReference>
<dbReference type="Pfam" id="PF21895">
    <property type="entry name" value="MTHFR_C"/>
    <property type="match status" value="1"/>
</dbReference>
<proteinExistence type="inferred from homology"/>
<dbReference type="AlphaFoldDB" id="A0A1X7UHX6"/>
<accession>A0A1X7UHX6</accession>
<organism evidence="12">
    <name type="scientific">Amphimedon queenslandica</name>
    <name type="common">Sponge</name>
    <dbReference type="NCBI Taxonomy" id="400682"/>
    <lineage>
        <taxon>Eukaryota</taxon>
        <taxon>Metazoa</taxon>
        <taxon>Porifera</taxon>
        <taxon>Demospongiae</taxon>
        <taxon>Heteroscleromorpha</taxon>
        <taxon>Haplosclerida</taxon>
        <taxon>Niphatidae</taxon>
        <taxon>Amphimedon</taxon>
    </lineage>
</organism>
<dbReference type="GO" id="GO:0071949">
    <property type="term" value="F:FAD binding"/>
    <property type="evidence" value="ECO:0007669"/>
    <property type="project" value="TreeGrafter"/>
</dbReference>
<evidence type="ECO:0000259" key="11">
    <source>
        <dbReference type="Pfam" id="PF21895"/>
    </source>
</evidence>
<dbReference type="KEGG" id="aqu:100636961"/>
<evidence type="ECO:0000256" key="3">
    <source>
        <dbReference type="ARBA" id="ARBA00006743"/>
    </source>
</evidence>
<name>A0A1X7UHX6_AMPQE</name>
<comment type="similarity">
    <text evidence="3">Belongs to the methylenetetrahydrofolate reductase family.</text>
</comment>
<evidence type="ECO:0000256" key="10">
    <source>
        <dbReference type="SAM" id="MobiDB-lite"/>
    </source>
</evidence>
<keyword evidence="13" id="KW-1185">Reference proteome</keyword>
<dbReference type="eggNOG" id="KOG0564">
    <property type="taxonomic scope" value="Eukaryota"/>
</dbReference>
<evidence type="ECO:0000256" key="2">
    <source>
        <dbReference type="ARBA" id="ARBA00004777"/>
    </source>
</evidence>
<dbReference type="STRING" id="400682.A0A1X7UHX6"/>
<keyword evidence="6" id="KW-0560">Oxidoreductase</keyword>
<feature type="domain" description="MTHFR SAM-binding regulatory" evidence="11">
    <location>
        <begin position="358"/>
        <end position="654"/>
    </location>
</feature>
<dbReference type="InterPro" id="IPR004621">
    <property type="entry name" value="Fadh2_euk"/>
</dbReference>
<dbReference type="GO" id="GO:0005829">
    <property type="term" value="C:cytosol"/>
    <property type="evidence" value="ECO:0007669"/>
    <property type="project" value="TreeGrafter"/>
</dbReference>
<dbReference type="OrthoDB" id="16284at2759"/>
<reference evidence="12" key="2">
    <citation type="submission" date="2017-05" db="UniProtKB">
        <authorList>
            <consortium name="EnsemblMetazoa"/>
        </authorList>
    </citation>
    <scope>IDENTIFICATION</scope>
</reference>
<dbReference type="EnsemblMetazoa" id="Aqu2.1.27265_001">
    <property type="protein sequence ID" value="Aqu2.1.27265_001"/>
    <property type="gene ID" value="Aqu2.1.27265"/>
</dbReference>
<dbReference type="GO" id="GO:0035999">
    <property type="term" value="P:tetrahydrofolate interconversion"/>
    <property type="evidence" value="ECO:0007669"/>
    <property type="project" value="UniProtKB-UniPathway"/>
</dbReference>
<evidence type="ECO:0000256" key="1">
    <source>
        <dbReference type="ARBA" id="ARBA00001974"/>
    </source>
</evidence>
<dbReference type="SUPFAM" id="SSF51730">
    <property type="entry name" value="FAD-linked oxidoreductase"/>
    <property type="match status" value="1"/>
</dbReference>
<evidence type="ECO:0000256" key="9">
    <source>
        <dbReference type="RuleBase" id="RU004254"/>
    </source>
</evidence>
<dbReference type="NCBIfam" id="TIGR00677">
    <property type="entry name" value="fadh2_euk"/>
    <property type="match status" value="1"/>
</dbReference>
<comment type="pathway">
    <text evidence="2 9">One-carbon metabolism; tetrahydrofolate interconversion.</text>
</comment>
<reference evidence="13" key="1">
    <citation type="journal article" date="2010" name="Nature">
        <title>The Amphimedon queenslandica genome and the evolution of animal complexity.</title>
        <authorList>
            <person name="Srivastava M."/>
            <person name="Simakov O."/>
            <person name="Chapman J."/>
            <person name="Fahey B."/>
            <person name="Gauthier M.E."/>
            <person name="Mitros T."/>
            <person name="Richards G.S."/>
            <person name="Conaco C."/>
            <person name="Dacre M."/>
            <person name="Hellsten U."/>
            <person name="Larroux C."/>
            <person name="Putnam N.H."/>
            <person name="Stanke M."/>
            <person name="Adamska M."/>
            <person name="Darling A."/>
            <person name="Degnan S.M."/>
            <person name="Oakley T.H."/>
            <person name="Plachetzki D.C."/>
            <person name="Zhai Y."/>
            <person name="Adamski M."/>
            <person name="Calcino A."/>
            <person name="Cummins S.F."/>
            <person name="Goodstein D.M."/>
            <person name="Harris C."/>
            <person name="Jackson D.J."/>
            <person name="Leys S.P."/>
            <person name="Shu S."/>
            <person name="Woodcroft B.J."/>
            <person name="Vervoort M."/>
            <person name="Kosik K.S."/>
            <person name="Manning G."/>
            <person name="Degnan B.M."/>
            <person name="Rokhsar D.S."/>
        </authorList>
    </citation>
    <scope>NUCLEOTIDE SEQUENCE [LARGE SCALE GENOMIC DNA]</scope>
</reference>
<keyword evidence="5" id="KW-0274">FAD</keyword>
<keyword evidence="4" id="KW-0285">Flavoprotein</keyword>
<evidence type="ECO:0000256" key="5">
    <source>
        <dbReference type="ARBA" id="ARBA00022827"/>
    </source>
</evidence>